<sequence>MSFRYQRRINLGKGSHLNISKSGASFSKRTKFGSVGSRGFSIKTGIPGLSFRKRWGKSSGGLVFFLVFGALLLSVIVIYNLLRLLVFGVAFLIEKIRGKG</sequence>
<dbReference type="Proteomes" id="UP000798808">
    <property type="component" value="Unassembled WGS sequence"/>
</dbReference>
<evidence type="ECO:0000256" key="1">
    <source>
        <dbReference type="SAM" id="Phobius"/>
    </source>
</evidence>
<keyword evidence="1" id="KW-0472">Membrane</keyword>
<comment type="caution">
    <text evidence="3">The sequence shown here is derived from an EMBL/GenBank/DDBJ whole genome shotgun (WGS) entry which is preliminary data.</text>
</comment>
<dbReference type="RefSeq" id="WP_155171034.1">
    <property type="nucleotide sequence ID" value="NZ_BAAAFL010000012.1"/>
</dbReference>
<dbReference type="Pfam" id="PF14020">
    <property type="entry name" value="DUF4236"/>
    <property type="match status" value="1"/>
</dbReference>
<evidence type="ECO:0000313" key="3">
    <source>
        <dbReference type="EMBL" id="MTI24997.1"/>
    </source>
</evidence>
<name>A0ABW9RLK1_9BACT</name>
<keyword evidence="1" id="KW-1133">Transmembrane helix</keyword>
<accession>A0ABW9RLK1</accession>
<keyword evidence="1" id="KW-0812">Transmembrane</keyword>
<dbReference type="InterPro" id="IPR025330">
    <property type="entry name" value="DUF4236"/>
</dbReference>
<evidence type="ECO:0000313" key="4">
    <source>
        <dbReference type="Proteomes" id="UP000798808"/>
    </source>
</evidence>
<proteinExistence type="predicted"/>
<feature type="transmembrane region" description="Helical" evidence="1">
    <location>
        <begin position="62"/>
        <end position="82"/>
    </location>
</feature>
<keyword evidence="4" id="KW-1185">Reference proteome</keyword>
<dbReference type="EMBL" id="SMLW01000473">
    <property type="protein sequence ID" value="MTI24997.1"/>
    <property type="molecule type" value="Genomic_DNA"/>
</dbReference>
<evidence type="ECO:0000259" key="2">
    <source>
        <dbReference type="Pfam" id="PF14020"/>
    </source>
</evidence>
<organism evidence="3 4">
    <name type="scientific">Fulvivirga kasyanovii</name>
    <dbReference type="NCBI Taxonomy" id="396812"/>
    <lineage>
        <taxon>Bacteria</taxon>
        <taxon>Pseudomonadati</taxon>
        <taxon>Bacteroidota</taxon>
        <taxon>Cytophagia</taxon>
        <taxon>Cytophagales</taxon>
        <taxon>Fulvivirgaceae</taxon>
        <taxon>Fulvivirga</taxon>
    </lineage>
</organism>
<feature type="domain" description="DUF4236" evidence="2">
    <location>
        <begin position="3"/>
        <end position="52"/>
    </location>
</feature>
<reference evidence="3 4" key="1">
    <citation type="submission" date="2019-02" db="EMBL/GenBank/DDBJ databases">
        <authorList>
            <person name="Goldberg S.R."/>
            <person name="Haltli B.A."/>
            <person name="Correa H."/>
            <person name="Russell K.G."/>
        </authorList>
    </citation>
    <scope>NUCLEOTIDE SEQUENCE [LARGE SCALE GENOMIC DNA]</scope>
    <source>
        <strain evidence="3 4">JCM 16186</strain>
    </source>
</reference>
<gene>
    <name evidence="3" type="ORF">E1163_08600</name>
</gene>
<protein>
    <submittedName>
        <fullName evidence="3">DUF4236 domain-containing protein</fullName>
    </submittedName>
</protein>